<dbReference type="InterPro" id="IPR020557">
    <property type="entry name" value="Fumarate_lyase_CS"/>
</dbReference>
<dbReference type="PRINTS" id="PR00149">
    <property type="entry name" value="FUMRATELYASE"/>
</dbReference>
<feature type="domain" description="Fumarate lyase N-terminal" evidence="2">
    <location>
        <begin position="34"/>
        <end position="296"/>
    </location>
</feature>
<keyword evidence="3" id="KW-0456">Lyase</keyword>
<sequence length="443" mass="47366">MIQVSPFDSGLYQTLLSDTEAGLWLNDQAQLSAMLKVEGELAMAQAEAGLIPADAAAAIAAAAASLIPDPASLAAGTASAGVPVPALVKALKDVLPAEQARWVHFGATSQDIVDTALILNCRELIALHESRIRALIGALADLAEAHRNTLIAGRTRTQQAVPMSFGFKVAQWLSPLLRQLERLEELKPRLLKTQLGGAVGTLAAMGDKADLSGQILARRLDLACGSNWHTQRDALVELSGWLGLSTGALGKMAQDWLLMSQTEVGEIRFSNGGGSSTMPQKCNPVNAEIILAMARQNAGLVGQMHQAMLHEHERSGSSWAQEWLVLPQQLMATAVALRHGLEALQFIEINAPCMLRNLGAFNGVIYAEAATFELARSMPRDQAAQLLKDACQQAIAGDEHLFKIVARLSGVQLDVAQMQQRLLGDGATGVWLDTLLQQAHALR</sequence>
<dbReference type="CDD" id="cd01597">
    <property type="entry name" value="pCLME"/>
    <property type="match status" value="1"/>
</dbReference>
<dbReference type="PRINTS" id="PR00145">
    <property type="entry name" value="ARGSUCLYASE"/>
</dbReference>
<dbReference type="InterPro" id="IPR000362">
    <property type="entry name" value="Fumarate_lyase_fam"/>
</dbReference>
<evidence type="ECO:0000256" key="1">
    <source>
        <dbReference type="ARBA" id="ARBA00034772"/>
    </source>
</evidence>
<dbReference type="AlphaFoldDB" id="A0A1A9EVJ8"/>
<evidence type="ECO:0000313" key="3">
    <source>
        <dbReference type="EMBL" id="ANG61671.1"/>
    </source>
</evidence>
<dbReference type="PANTHER" id="PTHR43172">
    <property type="entry name" value="ADENYLOSUCCINATE LYASE"/>
    <property type="match status" value="1"/>
</dbReference>
<dbReference type="InterPro" id="IPR008948">
    <property type="entry name" value="L-Aspartase-like"/>
</dbReference>
<keyword evidence="4" id="KW-1185">Reference proteome</keyword>
<dbReference type="Pfam" id="PF00206">
    <property type="entry name" value="Lyase_1"/>
    <property type="match status" value="1"/>
</dbReference>
<dbReference type="Proteomes" id="UP000078070">
    <property type="component" value="Chromosome"/>
</dbReference>
<dbReference type="PANTHER" id="PTHR43172:SF2">
    <property type="entry name" value="ADENYLOSUCCINATE LYASE C-TERMINAL DOMAIN-CONTAINING PROTEIN"/>
    <property type="match status" value="1"/>
</dbReference>
<dbReference type="OrthoDB" id="9768878at2"/>
<reference evidence="3 4" key="2">
    <citation type="journal article" date="2018" name="Int. J. Syst. Evol. Microbiol.">
        <title>Marinobacterium aestuarii sp. nov., a benzene-degrading marine bacterium isolated from estuary sediment.</title>
        <authorList>
            <person name="Bae S.S."/>
            <person name="Jung J."/>
            <person name="Chung D."/>
            <person name="Baek K."/>
        </authorList>
    </citation>
    <scope>NUCLEOTIDE SEQUENCE [LARGE SCALE GENOMIC DNA]</scope>
    <source>
        <strain evidence="3 4">ST58-10</strain>
    </source>
</reference>
<dbReference type="EMBL" id="CP015839">
    <property type="protein sequence ID" value="ANG61671.1"/>
    <property type="molecule type" value="Genomic_DNA"/>
</dbReference>
<dbReference type="Gene3D" id="1.20.200.10">
    <property type="entry name" value="Fumarase/aspartase (Central domain)"/>
    <property type="match status" value="1"/>
</dbReference>
<gene>
    <name evidence="3" type="ORF">A8C75_03750</name>
</gene>
<dbReference type="GO" id="GO:0016829">
    <property type="term" value="F:lyase activity"/>
    <property type="evidence" value="ECO:0007669"/>
    <property type="project" value="UniProtKB-KW"/>
</dbReference>
<dbReference type="RefSeq" id="WP_067378294.1">
    <property type="nucleotide sequence ID" value="NZ_CP015839.1"/>
</dbReference>
<evidence type="ECO:0000313" key="4">
    <source>
        <dbReference type="Proteomes" id="UP000078070"/>
    </source>
</evidence>
<dbReference type="InterPro" id="IPR022761">
    <property type="entry name" value="Fumarate_lyase_N"/>
</dbReference>
<dbReference type="Gene3D" id="1.10.40.30">
    <property type="entry name" value="Fumarase/aspartase (C-terminal domain)"/>
    <property type="match status" value="1"/>
</dbReference>
<proteinExistence type="inferred from homology"/>
<organism evidence="3 4">
    <name type="scientific">Marinobacterium aestuarii</name>
    <dbReference type="NCBI Taxonomy" id="1821621"/>
    <lineage>
        <taxon>Bacteria</taxon>
        <taxon>Pseudomonadati</taxon>
        <taxon>Pseudomonadota</taxon>
        <taxon>Gammaproteobacteria</taxon>
        <taxon>Oceanospirillales</taxon>
        <taxon>Oceanospirillaceae</taxon>
        <taxon>Marinobacterium</taxon>
    </lineage>
</organism>
<protein>
    <submittedName>
        <fullName evidence="3">Fumarate lyase</fullName>
    </submittedName>
</protein>
<name>A0A1A9EVJ8_9GAMM</name>
<accession>A0A1A9EVJ8</accession>
<dbReference type="STRING" id="1821621.A8C75_03750"/>
<dbReference type="PROSITE" id="PS00163">
    <property type="entry name" value="FUMARATE_LYASES"/>
    <property type="match status" value="1"/>
</dbReference>
<dbReference type="KEGG" id="mars:A8C75_03750"/>
<reference evidence="4" key="1">
    <citation type="submission" date="2016-05" db="EMBL/GenBank/DDBJ databases">
        <authorList>
            <person name="Baek K."/>
            <person name="Yang S.-J."/>
        </authorList>
    </citation>
    <scope>NUCLEOTIDE SEQUENCE [LARGE SCALE GENOMIC DNA]</scope>
    <source>
        <strain evidence="4">ST58-10</strain>
    </source>
</reference>
<evidence type="ECO:0000259" key="2">
    <source>
        <dbReference type="Pfam" id="PF00206"/>
    </source>
</evidence>
<comment type="similarity">
    <text evidence="1">Belongs to the class-II fumarase/aspartase family.</text>
</comment>
<dbReference type="SUPFAM" id="SSF48557">
    <property type="entry name" value="L-aspartase-like"/>
    <property type="match status" value="1"/>
</dbReference>